<dbReference type="PROSITE" id="PS01090">
    <property type="entry name" value="TATD_2"/>
    <property type="match status" value="1"/>
</dbReference>
<dbReference type="SUPFAM" id="SSF51556">
    <property type="entry name" value="Metallo-dependent hydrolases"/>
    <property type="match status" value="1"/>
</dbReference>
<keyword evidence="2" id="KW-0378">Hydrolase</keyword>
<dbReference type="InterPro" id="IPR001130">
    <property type="entry name" value="TatD-like"/>
</dbReference>
<dbReference type="PANTHER" id="PTHR46363:SF1">
    <property type="entry name" value="DEOXYRIBONUCLEASE TATDN2-RELATED"/>
    <property type="match status" value="1"/>
</dbReference>
<feature type="compositionally biased region" description="Basic and acidic residues" evidence="3">
    <location>
        <begin position="209"/>
        <end position="249"/>
    </location>
</feature>
<dbReference type="PROSITE" id="PS01091">
    <property type="entry name" value="TATD_3"/>
    <property type="match status" value="1"/>
</dbReference>
<feature type="compositionally biased region" description="Basic and acidic residues" evidence="3">
    <location>
        <begin position="150"/>
        <end position="172"/>
    </location>
</feature>
<proteinExistence type="inferred from homology"/>
<dbReference type="Gene3D" id="3.20.20.140">
    <property type="entry name" value="Metal-dependent hydrolases"/>
    <property type="match status" value="1"/>
</dbReference>
<dbReference type="PANTHER" id="PTHR46363">
    <property type="entry name" value="DEOXYRIBONUCLEASE TATDN2-RELATED"/>
    <property type="match status" value="1"/>
</dbReference>
<name>A0AAV3A0M7_PYXAD</name>
<sequence length="689" mass="78896">MNDDSKTKSEGLHRARGRRLHAPSLLFKRAFSDILGGSPRQRRSLDSQTTSQPEAERITCLQRQDFKDSEPSPRKDNPEKESADHTSWLRRTITKEVAKEEPEVCKEEEEAPKQKSKPLPRMDTPGKESADHPSWLRGTTTRSVSIEKSQVCKEKPEACKKEVMVHKQKSEPSSKTYTTVKEIAEEKSSWISGSPHHPNYLRQTITRAAPKEEMEVRNKKPKDHKEKSEARKDEKEDHKERPRAPEDTSRLVFIDDSDNDSDTGDHLDKDPSIGSDFSDIEDMGTLARFSQEDSPLPGCSAESTTAGTSTPSYVMHPPHLYGSSWNKYTDLWPTSPLYKPSVEQNTWRQGVLNQSCVSDVYVNAELSKNTSSESEDEVDKRPERSSSPFTQRTCDDKTKTEQRTLDISSAMDYNTPKFLREGFIDTHCHLDMLFARLQHKHSFADLRKQYASTFPSEFQGCITDYCDPRTLERLPWRNVLNENLVWGAFGCHPHFAQYYTSELQEEMMQAMRHPKAIAYGEMGLDYSHKCSTTMSDQHAVFEKQLKLAVQLGKPLVIHCRDADDDLLKIMKKWVPRDYKIHRHCFTGNYKDIEPLLNEFPNLMVGFTAVLTYSSAASARQAVTRIPIDRLIIETDAPFFVPRQVPKSLCKFSHPGLALHTVEEVARLKNLSLKSVMTKVRDNTHWLYNI</sequence>
<comment type="similarity">
    <text evidence="1">Belongs to the metallo-dependent hydrolases superfamily. TatD-type hydrolase family.</text>
</comment>
<feature type="compositionally biased region" description="Basic and acidic residues" evidence="3">
    <location>
        <begin position="64"/>
        <end position="84"/>
    </location>
</feature>
<evidence type="ECO:0000256" key="1">
    <source>
        <dbReference type="ARBA" id="ARBA00009275"/>
    </source>
</evidence>
<evidence type="ECO:0000256" key="2">
    <source>
        <dbReference type="ARBA" id="ARBA00022801"/>
    </source>
</evidence>
<evidence type="ECO:0000313" key="5">
    <source>
        <dbReference type="Proteomes" id="UP001181693"/>
    </source>
</evidence>
<feature type="region of interest" description="Disordered" evidence="3">
    <location>
        <begin position="367"/>
        <end position="401"/>
    </location>
</feature>
<feature type="compositionally biased region" description="Polar residues" evidence="3">
    <location>
        <begin position="137"/>
        <end position="148"/>
    </location>
</feature>
<dbReference type="AlphaFoldDB" id="A0AAV3A0M7"/>
<dbReference type="EMBL" id="DYDO01000009">
    <property type="protein sequence ID" value="DBA18470.1"/>
    <property type="molecule type" value="Genomic_DNA"/>
</dbReference>
<feature type="compositionally biased region" description="Basic and acidic residues" evidence="3">
    <location>
        <begin position="1"/>
        <end position="13"/>
    </location>
</feature>
<dbReference type="Pfam" id="PF01026">
    <property type="entry name" value="TatD_DNase"/>
    <property type="match status" value="1"/>
</dbReference>
<organism evidence="4 5">
    <name type="scientific">Pyxicephalus adspersus</name>
    <name type="common">African bullfrog</name>
    <dbReference type="NCBI Taxonomy" id="30357"/>
    <lineage>
        <taxon>Eukaryota</taxon>
        <taxon>Metazoa</taxon>
        <taxon>Chordata</taxon>
        <taxon>Craniata</taxon>
        <taxon>Vertebrata</taxon>
        <taxon>Euteleostomi</taxon>
        <taxon>Amphibia</taxon>
        <taxon>Batrachia</taxon>
        <taxon>Anura</taxon>
        <taxon>Neobatrachia</taxon>
        <taxon>Ranoidea</taxon>
        <taxon>Pyxicephalidae</taxon>
        <taxon>Pyxicephalinae</taxon>
        <taxon>Pyxicephalus</taxon>
    </lineage>
</organism>
<keyword evidence="5" id="KW-1185">Reference proteome</keyword>
<comment type="caution">
    <text evidence="4">The sequence shown here is derived from an EMBL/GenBank/DDBJ whole genome shotgun (WGS) entry which is preliminary data.</text>
</comment>
<protein>
    <submittedName>
        <fullName evidence="4">Uncharacterized protein</fullName>
    </submittedName>
</protein>
<dbReference type="Proteomes" id="UP001181693">
    <property type="component" value="Unassembled WGS sequence"/>
</dbReference>
<gene>
    <name evidence="4" type="ORF">GDO54_016711</name>
</gene>
<reference evidence="4" key="1">
    <citation type="thesis" date="2020" institute="ProQuest LLC" country="789 East Eisenhower Parkway, Ann Arbor, MI, USA">
        <title>Comparative Genomics and Chromosome Evolution.</title>
        <authorList>
            <person name="Mudd A.B."/>
        </authorList>
    </citation>
    <scope>NUCLEOTIDE SEQUENCE</scope>
    <source>
        <strain evidence="4">1538</strain>
        <tissue evidence="4">Blood</tissue>
    </source>
</reference>
<dbReference type="CDD" id="cd01310">
    <property type="entry name" value="TatD_DNAse"/>
    <property type="match status" value="1"/>
</dbReference>
<dbReference type="InterPro" id="IPR032466">
    <property type="entry name" value="Metal_Hydrolase"/>
</dbReference>
<dbReference type="InterPro" id="IPR018228">
    <property type="entry name" value="DNase_TatD-rel_CS"/>
</dbReference>
<dbReference type="GO" id="GO:0016788">
    <property type="term" value="F:hydrolase activity, acting on ester bonds"/>
    <property type="evidence" value="ECO:0007669"/>
    <property type="project" value="InterPro"/>
</dbReference>
<accession>A0AAV3A0M7</accession>
<feature type="compositionally biased region" description="Polar residues" evidence="3">
    <location>
        <begin position="301"/>
        <end position="310"/>
    </location>
</feature>
<feature type="compositionally biased region" description="Basic and acidic residues" evidence="3">
    <location>
        <begin position="93"/>
        <end position="105"/>
    </location>
</feature>
<dbReference type="FunFam" id="3.20.20.140:FF:000027">
    <property type="entry name" value="putative deoxyribonuclease TATDN2"/>
    <property type="match status" value="1"/>
</dbReference>
<dbReference type="PROSITE" id="PS01137">
    <property type="entry name" value="TATD_1"/>
    <property type="match status" value="1"/>
</dbReference>
<feature type="region of interest" description="Disordered" evidence="3">
    <location>
        <begin position="1"/>
        <end position="310"/>
    </location>
</feature>
<evidence type="ECO:0000256" key="3">
    <source>
        <dbReference type="SAM" id="MobiDB-lite"/>
    </source>
</evidence>
<evidence type="ECO:0000313" key="4">
    <source>
        <dbReference type="EMBL" id="DBA18470.1"/>
    </source>
</evidence>